<evidence type="ECO:0000313" key="1">
    <source>
        <dbReference type="EMBL" id="TGX37643.1"/>
    </source>
</evidence>
<dbReference type="RefSeq" id="WP_135987406.1">
    <property type="nucleotide sequence ID" value="NZ_JAASQM010000002.1"/>
</dbReference>
<dbReference type="Proteomes" id="UP000309848">
    <property type="component" value="Unassembled WGS sequence"/>
</dbReference>
<reference evidence="1 2" key="1">
    <citation type="submission" date="2019-04" db="EMBL/GenBank/DDBJ databases">
        <title>Sphingomonas psychrotolerans sp. nov., isolated from soil in the Tianshan Mountains, Xinjiang, China.</title>
        <authorList>
            <person name="Luo Y."/>
            <person name="Sheng H."/>
        </authorList>
    </citation>
    <scope>NUCLEOTIDE SEQUENCE [LARGE SCALE GENOMIC DNA]</scope>
    <source>
        <strain evidence="1 2">KIS18-15</strain>
    </source>
</reference>
<sequence>MSDWFSTAIEMQREILRAQKAQIDAAQKMLDAGKQMTALQEAGQKAAEANLAAWQQWAKMWGWK</sequence>
<organism evidence="1 2">
    <name type="scientific">Sphingomonas naasensis</name>
    <dbReference type="NCBI Taxonomy" id="1344951"/>
    <lineage>
        <taxon>Bacteria</taxon>
        <taxon>Pseudomonadati</taxon>
        <taxon>Pseudomonadota</taxon>
        <taxon>Alphaproteobacteria</taxon>
        <taxon>Sphingomonadales</taxon>
        <taxon>Sphingomonadaceae</taxon>
        <taxon>Sphingomonas</taxon>
    </lineage>
</organism>
<evidence type="ECO:0008006" key="3">
    <source>
        <dbReference type="Google" id="ProtNLM"/>
    </source>
</evidence>
<keyword evidence="2" id="KW-1185">Reference proteome</keyword>
<accession>A0A4S1W5R3</accession>
<dbReference type="OrthoDB" id="7581332at2"/>
<proteinExistence type="predicted"/>
<dbReference type="AlphaFoldDB" id="A0A4S1W5R3"/>
<protein>
    <recommendedName>
        <fullName evidence="3">Phasin family protein</fullName>
    </recommendedName>
</protein>
<dbReference type="EMBL" id="SRXU01000012">
    <property type="protein sequence ID" value="TGX37643.1"/>
    <property type="molecule type" value="Genomic_DNA"/>
</dbReference>
<gene>
    <name evidence="1" type="ORF">E5A74_20075</name>
</gene>
<name>A0A4S1W5R3_9SPHN</name>
<comment type="caution">
    <text evidence="1">The sequence shown here is derived from an EMBL/GenBank/DDBJ whole genome shotgun (WGS) entry which is preliminary data.</text>
</comment>
<evidence type="ECO:0000313" key="2">
    <source>
        <dbReference type="Proteomes" id="UP000309848"/>
    </source>
</evidence>